<comment type="similarity">
    <text evidence="1">Belongs to the LysR transcriptional regulatory family.</text>
</comment>
<accession>A0A1H2PMY2</accession>
<evidence type="ECO:0000256" key="1">
    <source>
        <dbReference type="ARBA" id="ARBA00009437"/>
    </source>
</evidence>
<keyword evidence="7" id="KW-1185">Reference proteome</keyword>
<evidence type="ECO:0000259" key="5">
    <source>
        <dbReference type="PROSITE" id="PS50931"/>
    </source>
</evidence>
<evidence type="ECO:0000256" key="3">
    <source>
        <dbReference type="ARBA" id="ARBA00023125"/>
    </source>
</evidence>
<dbReference type="InterPro" id="IPR005119">
    <property type="entry name" value="LysR_subst-bd"/>
</dbReference>
<dbReference type="PROSITE" id="PS50931">
    <property type="entry name" value="HTH_LYSR"/>
    <property type="match status" value="1"/>
</dbReference>
<name>A0A1H2PMY2_9BURK</name>
<sequence length="303" mass="33289">MAQSMNESRIVYLYEAVRCGSIRAAADWLDVAPSAVSRQIGLLEKELAVPLIERHARGVTPTAAGQQLIDYFREQAAHRDDLLSRLDALRGLRRGHIDIVLGEGFVADVLAGPLRLFRSQHPAITVTLDLAGTNEVVRRVAEDEAEIGLVYSPPPDPRIVSRLVCTQPLQAVVGPAFALRGKQSALTPRELARFPMALTHPAYGTRQIVEAVAFAERIRFEPAVTTNSIAIVKQFVRSELGVTCLPAFAVSDELDAGTLFALELDHPLFRQAQAHLVTRVGRRLSVAANRMLQMMGAQMRAFR</sequence>
<gene>
    <name evidence="6" type="ORF">SAMN05216551_10437</name>
</gene>
<dbReference type="Pfam" id="PF03466">
    <property type="entry name" value="LysR_substrate"/>
    <property type="match status" value="1"/>
</dbReference>
<dbReference type="SUPFAM" id="SSF46785">
    <property type="entry name" value="Winged helix' DNA-binding domain"/>
    <property type="match status" value="1"/>
</dbReference>
<dbReference type="EMBL" id="FNLO01000004">
    <property type="protein sequence ID" value="SDV47964.1"/>
    <property type="molecule type" value="Genomic_DNA"/>
</dbReference>
<dbReference type="AlphaFoldDB" id="A0A1H2PMY2"/>
<dbReference type="InterPro" id="IPR050950">
    <property type="entry name" value="HTH-type_LysR_regulators"/>
</dbReference>
<evidence type="ECO:0000313" key="7">
    <source>
        <dbReference type="Proteomes" id="UP000243719"/>
    </source>
</evidence>
<dbReference type="InterPro" id="IPR036390">
    <property type="entry name" value="WH_DNA-bd_sf"/>
</dbReference>
<dbReference type="PANTHER" id="PTHR30419">
    <property type="entry name" value="HTH-TYPE TRANSCRIPTIONAL REGULATOR YBHD"/>
    <property type="match status" value="1"/>
</dbReference>
<dbReference type="Proteomes" id="UP000243719">
    <property type="component" value="Unassembled WGS sequence"/>
</dbReference>
<dbReference type="InterPro" id="IPR036388">
    <property type="entry name" value="WH-like_DNA-bd_sf"/>
</dbReference>
<evidence type="ECO:0000256" key="4">
    <source>
        <dbReference type="ARBA" id="ARBA00023163"/>
    </source>
</evidence>
<dbReference type="GO" id="GO:0003677">
    <property type="term" value="F:DNA binding"/>
    <property type="evidence" value="ECO:0007669"/>
    <property type="project" value="UniProtKB-KW"/>
</dbReference>
<keyword evidence="2" id="KW-0805">Transcription regulation</keyword>
<feature type="domain" description="HTH lysR-type" evidence="5">
    <location>
        <begin position="5"/>
        <end position="62"/>
    </location>
</feature>
<reference evidence="7" key="1">
    <citation type="submission" date="2016-09" db="EMBL/GenBank/DDBJ databases">
        <authorList>
            <person name="Varghese N."/>
            <person name="Submissions S."/>
        </authorList>
    </citation>
    <scope>NUCLEOTIDE SEQUENCE [LARGE SCALE GENOMIC DNA]</scope>
    <source>
        <strain evidence="7">JS23</strain>
    </source>
</reference>
<dbReference type="SUPFAM" id="SSF53850">
    <property type="entry name" value="Periplasmic binding protein-like II"/>
    <property type="match status" value="1"/>
</dbReference>
<dbReference type="RefSeq" id="WP_091906787.1">
    <property type="nucleotide sequence ID" value="NZ_FNLO01000004.1"/>
</dbReference>
<dbReference type="GO" id="GO:0003700">
    <property type="term" value="F:DNA-binding transcription factor activity"/>
    <property type="evidence" value="ECO:0007669"/>
    <property type="project" value="InterPro"/>
</dbReference>
<dbReference type="Gene3D" id="3.40.190.290">
    <property type="match status" value="1"/>
</dbReference>
<keyword evidence="4" id="KW-0804">Transcription</keyword>
<organism evidence="6 7">
    <name type="scientific">Chitinasiproducens palmae</name>
    <dbReference type="NCBI Taxonomy" id="1770053"/>
    <lineage>
        <taxon>Bacteria</taxon>
        <taxon>Pseudomonadati</taxon>
        <taxon>Pseudomonadota</taxon>
        <taxon>Betaproteobacteria</taxon>
        <taxon>Burkholderiales</taxon>
        <taxon>Burkholderiaceae</taxon>
        <taxon>Chitinasiproducens</taxon>
    </lineage>
</organism>
<dbReference type="Gene3D" id="1.10.10.10">
    <property type="entry name" value="Winged helix-like DNA-binding domain superfamily/Winged helix DNA-binding domain"/>
    <property type="match status" value="1"/>
</dbReference>
<dbReference type="GO" id="GO:0005829">
    <property type="term" value="C:cytosol"/>
    <property type="evidence" value="ECO:0007669"/>
    <property type="project" value="TreeGrafter"/>
</dbReference>
<keyword evidence="3 6" id="KW-0238">DNA-binding</keyword>
<proteinExistence type="inferred from homology"/>
<evidence type="ECO:0000313" key="6">
    <source>
        <dbReference type="EMBL" id="SDV47964.1"/>
    </source>
</evidence>
<evidence type="ECO:0000256" key="2">
    <source>
        <dbReference type="ARBA" id="ARBA00023015"/>
    </source>
</evidence>
<dbReference type="Pfam" id="PF00126">
    <property type="entry name" value="HTH_1"/>
    <property type="match status" value="1"/>
</dbReference>
<dbReference type="OrthoDB" id="8594260at2"/>
<protein>
    <submittedName>
        <fullName evidence="6">DNA-binding transcriptional regulator, LysR family</fullName>
    </submittedName>
</protein>
<dbReference type="InterPro" id="IPR000847">
    <property type="entry name" value="LysR_HTH_N"/>
</dbReference>
<dbReference type="STRING" id="1770053.SAMN05216551_10437"/>
<dbReference type="PANTHER" id="PTHR30419:SF8">
    <property type="entry name" value="NITROGEN ASSIMILATION TRANSCRIPTIONAL ACTIVATOR-RELATED"/>
    <property type="match status" value="1"/>
</dbReference>